<keyword evidence="2" id="KW-0378">Hydrolase</keyword>
<dbReference type="AlphaFoldDB" id="A0A1Y5SFY7"/>
<reference evidence="2 3" key="1">
    <citation type="submission" date="2017-03" db="EMBL/GenBank/DDBJ databases">
        <authorList>
            <person name="Afonso C.L."/>
            <person name="Miller P.J."/>
            <person name="Scott M.A."/>
            <person name="Spackman E."/>
            <person name="Goraichik I."/>
            <person name="Dimitrov K.M."/>
            <person name="Suarez D.L."/>
            <person name="Swayne D.E."/>
        </authorList>
    </citation>
    <scope>NUCLEOTIDE SEQUENCE [LARGE SCALE GENOMIC DNA]</scope>
    <source>
        <strain evidence="2 3">CECT 8287</strain>
    </source>
</reference>
<protein>
    <submittedName>
        <fullName evidence="2">Esterase TesA</fullName>
        <ecNumber evidence="2">3.1.1.1</ecNumber>
    </submittedName>
</protein>
<dbReference type="Gene3D" id="3.40.50.1110">
    <property type="entry name" value="SGNH hydrolase"/>
    <property type="match status" value="1"/>
</dbReference>
<dbReference type="SUPFAM" id="SSF52266">
    <property type="entry name" value="SGNH hydrolase"/>
    <property type="match status" value="1"/>
</dbReference>
<dbReference type="PANTHER" id="PTHR30383">
    <property type="entry name" value="THIOESTERASE 1/PROTEASE 1/LYSOPHOSPHOLIPASE L1"/>
    <property type="match status" value="1"/>
</dbReference>
<dbReference type="PANTHER" id="PTHR30383:SF24">
    <property type="entry name" value="THIOESTERASE 1_PROTEASE 1_LYSOPHOSPHOLIPASE L1"/>
    <property type="match status" value="1"/>
</dbReference>
<dbReference type="CDD" id="cd01822">
    <property type="entry name" value="Lysophospholipase_L1_like"/>
    <property type="match status" value="1"/>
</dbReference>
<evidence type="ECO:0000313" key="3">
    <source>
        <dbReference type="Proteomes" id="UP000193827"/>
    </source>
</evidence>
<organism evidence="2 3">
    <name type="scientific">Roseovarius litorisediminis</name>
    <dbReference type="NCBI Taxonomy" id="1312363"/>
    <lineage>
        <taxon>Bacteria</taxon>
        <taxon>Pseudomonadati</taxon>
        <taxon>Pseudomonadota</taxon>
        <taxon>Alphaproteobacteria</taxon>
        <taxon>Rhodobacterales</taxon>
        <taxon>Roseobacteraceae</taxon>
        <taxon>Roseovarius</taxon>
    </lineage>
</organism>
<accession>A0A1Y5SFY7</accession>
<evidence type="ECO:0000259" key="1">
    <source>
        <dbReference type="Pfam" id="PF13472"/>
    </source>
</evidence>
<proteinExistence type="predicted"/>
<dbReference type="GO" id="GO:0106435">
    <property type="term" value="F:carboxylesterase activity"/>
    <property type="evidence" value="ECO:0007669"/>
    <property type="project" value="UniProtKB-EC"/>
</dbReference>
<dbReference type="EC" id="3.1.1.1" evidence="2"/>
<dbReference type="Pfam" id="PF13472">
    <property type="entry name" value="Lipase_GDSL_2"/>
    <property type="match status" value="1"/>
</dbReference>
<dbReference type="InterPro" id="IPR013830">
    <property type="entry name" value="SGNH_hydro"/>
</dbReference>
<dbReference type="GO" id="GO:0004622">
    <property type="term" value="F:phosphatidylcholine lysophospholipase activity"/>
    <property type="evidence" value="ECO:0007669"/>
    <property type="project" value="TreeGrafter"/>
</dbReference>
<sequence>MRLRLIAKNFLTYGVLALRGKAVAAFLLLASPVWAEPVTVLALGDSLTQGYGLPEDQGFVPQLEKWLTGQGVEARLINGGVSGDTTAGGAARVDWSLTPEVDAMIVTLGGNDVLRGIDPGVSRENLDKILSVAKDKGVSVLLVGMPAPGNFGPDYQQAFDAIYPDLSEAYQTLHYDNFFDGLGDATLAESQAYFQSDGIHPNAEGVKKIVAALGPRVIDLIRVSQQAPD</sequence>
<dbReference type="Proteomes" id="UP000193827">
    <property type="component" value="Unassembled WGS sequence"/>
</dbReference>
<feature type="domain" description="SGNH hydrolase-type esterase" evidence="1">
    <location>
        <begin position="42"/>
        <end position="206"/>
    </location>
</feature>
<keyword evidence="3" id="KW-1185">Reference proteome</keyword>
<dbReference type="InterPro" id="IPR051532">
    <property type="entry name" value="Ester_Hydrolysis_Enzymes"/>
</dbReference>
<evidence type="ECO:0000313" key="2">
    <source>
        <dbReference type="EMBL" id="SLN39803.1"/>
    </source>
</evidence>
<dbReference type="RefSeq" id="WP_085892174.1">
    <property type="nucleotide sequence ID" value="NZ_FWFL01000004.1"/>
</dbReference>
<dbReference type="OrthoDB" id="9786188at2"/>
<dbReference type="InterPro" id="IPR036514">
    <property type="entry name" value="SGNH_hydro_sf"/>
</dbReference>
<name>A0A1Y5SFY7_9RHOB</name>
<dbReference type="EMBL" id="FWFL01000004">
    <property type="protein sequence ID" value="SLN39803.1"/>
    <property type="molecule type" value="Genomic_DNA"/>
</dbReference>
<gene>
    <name evidence="2" type="primary">tesA</name>
    <name evidence="2" type="ORF">PEL8287_01960</name>
</gene>